<reference evidence="3 4" key="1">
    <citation type="submission" date="2021-04" db="EMBL/GenBank/DDBJ databases">
        <authorList>
            <person name="Ivanova A."/>
        </authorList>
    </citation>
    <scope>NUCLEOTIDE SEQUENCE [LARGE SCALE GENOMIC DNA]</scope>
    <source>
        <strain evidence="3 4">G18</strain>
    </source>
</reference>
<dbReference type="Proteomes" id="UP000676565">
    <property type="component" value="Unassembled WGS sequence"/>
</dbReference>
<protein>
    <submittedName>
        <fullName evidence="3">M20 family metallopeptidase</fullName>
    </submittedName>
</protein>
<gene>
    <name evidence="3" type="ORF">J8F10_11795</name>
</gene>
<dbReference type="InterPro" id="IPR036264">
    <property type="entry name" value="Bact_exopeptidase_dim_dom"/>
</dbReference>
<dbReference type="RefSeq" id="WP_210654016.1">
    <property type="nucleotide sequence ID" value="NZ_JAGKQQ010000001.1"/>
</dbReference>
<dbReference type="EMBL" id="JAGKQQ010000001">
    <property type="protein sequence ID" value="MBP3955968.1"/>
    <property type="molecule type" value="Genomic_DNA"/>
</dbReference>
<organism evidence="3 4">
    <name type="scientific">Gemmata palustris</name>
    <dbReference type="NCBI Taxonomy" id="2822762"/>
    <lineage>
        <taxon>Bacteria</taxon>
        <taxon>Pseudomonadati</taxon>
        <taxon>Planctomycetota</taxon>
        <taxon>Planctomycetia</taxon>
        <taxon>Gemmatales</taxon>
        <taxon>Gemmataceae</taxon>
        <taxon>Gemmata</taxon>
    </lineage>
</organism>
<dbReference type="InterPro" id="IPR050072">
    <property type="entry name" value="Peptidase_M20A"/>
</dbReference>
<keyword evidence="4" id="KW-1185">Reference proteome</keyword>
<keyword evidence="1" id="KW-0479">Metal-binding</keyword>
<evidence type="ECO:0000313" key="3">
    <source>
        <dbReference type="EMBL" id="MBP3955968.1"/>
    </source>
</evidence>
<sequence length="402" mass="41771">MRTEARHSGAHPLPAVCAAVNAKRLLETAVRLIAKPSPTGSAGAAADELAAVLAEDGFAVERPPAGHPTAPAVVARLSSGRPGRTLQFNGHLDTVHLPFVPPKVSGDRLTGSGAADMKGGIAAAVEALRAVRDAGGLAGGGILLTAHDLHETPWGDGSQLDRLVADGIVGNAVLLPEYFNAALPVIGRGGFTWAATIRRPGPPVHEVNRPNEPSVIAVGAELVTRLARLDAELSRQSDPLAGAASAFVGTIQSGSIYNEFPQTCRLEGTRRWLPGTRFADADQQFRALCAALASDTGTAIEVETRLMRDAFRLDTSDPFVGVFQSAYATLVGERLPIGGKPFVDDGNSFWSGAGIPAVTHGPTAGGAHTTAEWANVDDLVRVARLYALVATMYCPDTPGGRA</sequence>
<dbReference type="PANTHER" id="PTHR43808">
    <property type="entry name" value="ACETYLORNITHINE DEACETYLASE"/>
    <property type="match status" value="1"/>
</dbReference>
<evidence type="ECO:0000256" key="2">
    <source>
        <dbReference type="ARBA" id="ARBA00022801"/>
    </source>
</evidence>
<dbReference type="SUPFAM" id="SSF55031">
    <property type="entry name" value="Bacterial exopeptidase dimerisation domain"/>
    <property type="match status" value="1"/>
</dbReference>
<evidence type="ECO:0000313" key="4">
    <source>
        <dbReference type="Proteomes" id="UP000676565"/>
    </source>
</evidence>
<proteinExistence type="predicted"/>
<dbReference type="InterPro" id="IPR002933">
    <property type="entry name" value="Peptidase_M20"/>
</dbReference>
<dbReference type="Pfam" id="PF01546">
    <property type="entry name" value="Peptidase_M20"/>
    <property type="match status" value="1"/>
</dbReference>
<accession>A0ABS5BQI3</accession>
<evidence type="ECO:0000256" key="1">
    <source>
        <dbReference type="ARBA" id="ARBA00022723"/>
    </source>
</evidence>
<dbReference type="Gene3D" id="3.40.630.10">
    <property type="entry name" value="Zn peptidases"/>
    <property type="match status" value="2"/>
</dbReference>
<name>A0ABS5BQI3_9BACT</name>
<comment type="caution">
    <text evidence="3">The sequence shown here is derived from an EMBL/GenBank/DDBJ whole genome shotgun (WGS) entry which is preliminary data.</text>
</comment>
<dbReference type="SUPFAM" id="SSF53187">
    <property type="entry name" value="Zn-dependent exopeptidases"/>
    <property type="match status" value="1"/>
</dbReference>
<keyword evidence="2" id="KW-0378">Hydrolase</keyword>
<dbReference type="PANTHER" id="PTHR43808:SF25">
    <property type="entry name" value="PEPTIDASE M20 DIMERISATION DOMAIN-CONTAINING PROTEIN"/>
    <property type="match status" value="1"/>
</dbReference>